<accession>A0A0D0F6L3</accession>
<dbReference type="Pfam" id="PF05593">
    <property type="entry name" value="RHS_repeat"/>
    <property type="match status" value="1"/>
</dbReference>
<dbReference type="Gene3D" id="2.180.10.10">
    <property type="entry name" value="RHS repeat-associated core"/>
    <property type="match status" value="1"/>
</dbReference>
<organism evidence="1 2">
    <name type="scientific">Pedobacter lusitanus</name>
    <dbReference type="NCBI Taxonomy" id="1503925"/>
    <lineage>
        <taxon>Bacteria</taxon>
        <taxon>Pseudomonadati</taxon>
        <taxon>Bacteroidota</taxon>
        <taxon>Sphingobacteriia</taxon>
        <taxon>Sphingobacteriales</taxon>
        <taxon>Sphingobacteriaceae</taxon>
        <taxon>Pedobacter</taxon>
    </lineage>
</organism>
<evidence type="ECO:0000313" key="1">
    <source>
        <dbReference type="EMBL" id="KIO77243.1"/>
    </source>
</evidence>
<keyword evidence="2" id="KW-1185">Reference proteome</keyword>
<dbReference type="AlphaFoldDB" id="A0A0D0F6L3"/>
<comment type="caution">
    <text evidence="1">The sequence shown here is derived from an EMBL/GenBank/DDBJ whole genome shotgun (WGS) entry which is preliminary data.</text>
</comment>
<name>A0A0D0F6L3_9SPHI</name>
<gene>
    <name evidence="1" type="ORF">TH53_10355</name>
</gene>
<proteinExistence type="predicted"/>
<evidence type="ECO:0000313" key="2">
    <source>
        <dbReference type="Proteomes" id="UP000032049"/>
    </source>
</evidence>
<protein>
    <recommendedName>
        <fullName evidence="3">YD repeat-containing protein</fullName>
    </recommendedName>
</protein>
<dbReference type="Proteomes" id="UP000032049">
    <property type="component" value="Unassembled WGS sequence"/>
</dbReference>
<dbReference type="InterPro" id="IPR031325">
    <property type="entry name" value="RHS_repeat"/>
</dbReference>
<dbReference type="STRING" id="1503925.TH53_10355"/>
<dbReference type="EMBL" id="JXRA01000041">
    <property type="protein sequence ID" value="KIO77243.1"/>
    <property type="molecule type" value="Genomic_DNA"/>
</dbReference>
<evidence type="ECO:0008006" key="3">
    <source>
        <dbReference type="Google" id="ProtNLM"/>
    </source>
</evidence>
<sequence length="496" mass="56917">MALDRGKILEQRVYNPSNTLLKHTKFEYDESVDREREAVRSIASFSRTFPRDRLSAYVDARITAYLIFTFPRLLIKQTDSLFDVNGLNPITTVNEFTYDRSFRQKIDSRTVGSDLKKIKTRYIYPYDMVSQNRDPNKIYDEMVKRNLINPVIEQEQLVDEALQEKSITNYTKQNTTDPYLILPQNTATQYKNETPEIRLRYKAYDNKGNLLSMAQENGLISSFQWGYNQMYPVVKIDNAENTVITELAEEELSTYASMDKEPSKKITTSVRGDIRLNVDGEPGQTFSLRYSLTGPVTKEGILCVSRSTTTCNYPSSITFPDMPAGDYTLNIANEAGPTSNKRMTIRYSVRRTISKGVKEFFYENFEEDPTAMIGKGHTGTKYNNGAYTVNWTKPNDRNYVVSYWYLDDKGWKYSGLKAYTGTSFVLTGGTAYDDVCIRPSDTHITTYTYDPPTGVSSMTDAKGNTTTYEYDGFQRLKLVKDQEGNIIKSMNYNYKH</sequence>
<reference evidence="1 2" key="1">
    <citation type="submission" date="2015-01" db="EMBL/GenBank/DDBJ databases">
        <title>Draft genome sequence of Pedobacter sp. NL19 isolated from sludge of an effluent treatment pond in an abandoned uranium mine.</title>
        <authorList>
            <person name="Santos T."/>
            <person name="Caetano T."/>
            <person name="Covas C."/>
            <person name="Cruz A."/>
            <person name="Mendo S."/>
        </authorList>
    </citation>
    <scope>NUCLEOTIDE SEQUENCE [LARGE SCALE GENOMIC DNA]</scope>
    <source>
        <strain evidence="1 2">NL19</strain>
    </source>
</reference>